<evidence type="ECO:0000313" key="3">
    <source>
        <dbReference type="Proteomes" id="UP001295684"/>
    </source>
</evidence>
<feature type="compositionally biased region" description="Basic and acidic residues" evidence="1">
    <location>
        <begin position="309"/>
        <end position="319"/>
    </location>
</feature>
<gene>
    <name evidence="2" type="ORF">ECRASSUSDP1_LOCUS4025</name>
</gene>
<proteinExistence type="predicted"/>
<dbReference type="PANTHER" id="PTHR21580">
    <property type="entry name" value="SHIPPO-1-RELATED"/>
    <property type="match status" value="1"/>
</dbReference>
<feature type="compositionally biased region" description="Basic and acidic residues" evidence="1">
    <location>
        <begin position="456"/>
        <end position="465"/>
    </location>
</feature>
<dbReference type="PANTHER" id="PTHR21580:SF28">
    <property type="entry name" value="BOREALIN N-TERMINAL DOMAIN-CONTAINING PROTEIN-RELATED"/>
    <property type="match status" value="1"/>
</dbReference>
<organism evidence="2 3">
    <name type="scientific">Euplotes crassus</name>
    <dbReference type="NCBI Taxonomy" id="5936"/>
    <lineage>
        <taxon>Eukaryota</taxon>
        <taxon>Sar</taxon>
        <taxon>Alveolata</taxon>
        <taxon>Ciliophora</taxon>
        <taxon>Intramacronucleata</taxon>
        <taxon>Spirotrichea</taxon>
        <taxon>Hypotrichia</taxon>
        <taxon>Euplotida</taxon>
        <taxon>Euplotidae</taxon>
        <taxon>Moneuplotes</taxon>
    </lineage>
</organism>
<feature type="compositionally biased region" description="Basic and acidic residues" evidence="1">
    <location>
        <begin position="337"/>
        <end position="349"/>
    </location>
</feature>
<feature type="region of interest" description="Disordered" evidence="1">
    <location>
        <begin position="65"/>
        <end position="99"/>
    </location>
</feature>
<keyword evidence="3" id="KW-1185">Reference proteome</keyword>
<dbReference type="AlphaFoldDB" id="A0AAD1X6L5"/>
<evidence type="ECO:0000313" key="2">
    <source>
        <dbReference type="EMBL" id="CAI2362699.1"/>
    </source>
</evidence>
<dbReference type="InterPro" id="IPR051291">
    <property type="entry name" value="CIMAP"/>
</dbReference>
<comment type="caution">
    <text evidence="2">The sequence shown here is derived from an EMBL/GenBank/DDBJ whole genome shotgun (WGS) entry which is preliminary data.</text>
</comment>
<sequence length="480" mass="54948">MISFSQRDSKVWTAAETDTIGPGAYENSGVSPRECHNHGAVPFGGCGERFKSELAMKFEALPGPGHYQEFQVPKKKQNSSFISSTSRYSNPRSRPSMLRPNIDELSITSTVDDSKLRLFSSDNIEHNNSPKKKRLIRTRNNPSLSHSKTAISIPFKKEDDNSNSVGPGYYEPNISAVHKKVPYTKIMKDTLHNRQGNINFVRRIVKTVSKPKNPAVHEQIATHKLDNENAVFSSRTSRNPDIKPTPGPGLYNSEFDHTYVKNLPEGFGSTTEREYLMNRNIFEAPFSDPTSTFNPGVGTYNRRRKHRKEHSENKIKKMQDSLNQNRAMTLANAKLLNKDRSINESKNQKADPPGPGQYDCGFREELKMLDHKLSARYKKVPFGSSSKRFKLEKCQENIKKNRKITLRNTNFNTSNDTNESILQQKKNRNKQVTERIKQINKVKPSHMFKSQSQRLENPKKNYHSSERRFQADVLKNNIFS</sequence>
<feature type="region of interest" description="Disordered" evidence="1">
    <location>
        <begin position="337"/>
        <end position="357"/>
    </location>
</feature>
<feature type="region of interest" description="Disordered" evidence="1">
    <location>
        <begin position="290"/>
        <end position="319"/>
    </location>
</feature>
<protein>
    <submittedName>
        <fullName evidence="2">Uncharacterized protein</fullName>
    </submittedName>
</protein>
<reference evidence="2" key="1">
    <citation type="submission" date="2023-07" db="EMBL/GenBank/DDBJ databases">
        <authorList>
            <consortium name="AG Swart"/>
            <person name="Singh M."/>
            <person name="Singh A."/>
            <person name="Seah K."/>
            <person name="Emmerich C."/>
        </authorList>
    </citation>
    <scope>NUCLEOTIDE SEQUENCE</scope>
    <source>
        <strain evidence="2">DP1</strain>
    </source>
</reference>
<name>A0AAD1X6L5_EUPCR</name>
<dbReference type="InterPro" id="IPR010736">
    <property type="entry name" value="SHIPPO-rpt"/>
</dbReference>
<dbReference type="Proteomes" id="UP001295684">
    <property type="component" value="Unassembled WGS sequence"/>
</dbReference>
<dbReference type="Pfam" id="PF07004">
    <property type="entry name" value="SHIPPO-rpt"/>
    <property type="match status" value="1"/>
</dbReference>
<evidence type="ECO:0000256" key="1">
    <source>
        <dbReference type="SAM" id="MobiDB-lite"/>
    </source>
</evidence>
<feature type="compositionally biased region" description="Polar residues" evidence="1">
    <location>
        <begin position="78"/>
        <end position="93"/>
    </location>
</feature>
<accession>A0AAD1X6L5</accession>
<dbReference type="EMBL" id="CAMPGE010003852">
    <property type="protein sequence ID" value="CAI2362699.1"/>
    <property type="molecule type" value="Genomic_DNA"/>
</dbReference>
<feature type="region of interest" description="Disordered" evidence="1">
    <location>
        <begin position="445"/>
        <end position="465"/>
    </location>
</feature>